<reference evidence="3 4" key="1">
    <citation type="journal article" date="2024" name="Front. Plant Sci.">
        <title>Comprehensive phenomic and genomic studies of the species, Pectobacterium cacticida and proposal for reclassification as Alcorniella cacticida comb. nov.</title>
        <authorList>
            <person name="Jonca J."/>
            <person name="Pirhonen M."/>
            <person name="Waleron M.M."/>
            <person name="Gawor J."/>
            <person name="Mrozik A."/>
            <person name="Smoktunowicz M."/>
            <person name="Waleron K."/>
            <person name="Waleron M."/>
        </authorList>
    </citation>
    <scope>NUCLEOTIDE SEQUENCE [LARGE SCALE GENOMIC DNA]</scope>
    <source>
        <strain evidence="3 4">DPMP6</strain>
    </source>
</reference>
<sequence length="250" mass="29145">MKTANKVFIAASLSLACLGQASADVVLRNVSMDYRHEYRLRDRTHFDKLTLATQLPNDFSFAVETKFKTGGSDPKDKYYNDTVLNAVEMTLAKKYYVGNWTITPLFQPEFNSSRTEWKVGVSPWYKINDSWSVGGLYRLELTDYAHDDRCNQAGRFYCSTDKHRTVNRVDGYLRYRWDNLSTTYKIIYKYGDAKMFSNQKYDYEQELQFNYALGAKREWSPYVSFGDIGRSSKSSERQLRLRAGVAYTFK</sequence>
<keyword evidence="4" id="KW-1185">Reference proteome</keyword>
<dbReference type="Gene3D" id="2.40.160.40">
    <property type="entry name" value="monomeric porin ompg"/>
    <property type="match status" value="1"/>
</dbReference>
<dbReference type="RefSeq" id="WP_264497677.1">
    <property type="nucleotide sequence ID" value="NZ_CP109947.1"/>
</dbReference>
<feature type="signal peptide" evidence="2">
    <location>
        <begin position="1"/>
        <end position="23"/>
    </location>
</feature>
<evidence type="ECO:0000256" key="2">
    <source>
        <dbReference type="SAM" id="SignalP"/>
    </source>
</evidence>
<dbReference type="Proteomes" id="UP001379444">
    <property type="component" value="Chromosome"/>
</dbReference>
<dbReference type="PANTHER" id="PTHR38105">
    <property type="entry name" value="OUTER MEMBRANE PROTEIN-RELATED-RELATED"/>
    <property type="match status" value="1"/>
</dbReference>
<dbReference type="PANTHER" id="PTHR38105:SF5">
    <property type="entry name" value="OUTER MEMBRANE PROTEIN"/>
    <property type="match status" value="1"/>
</dbReference>
<dbReference type="InterPro" id="IPR053713">
    <property type="entry name" value="Bact_OM_Channel_sf"/>
</dbReference>
<evidence type="ECO:0000313" key="4">
    <source>
        <dbReference type="Proteomes" id="UP001379444"/>
    </source>
</evidence>
<keyword evidence="1 2" id="KW-0732">Signal</keyword>
<dbReference type="Pfam" id="PF06178">
    <property type="entry name" value="KdgM"/>
    <property type="match status" value="1"/>
</dbReference>
<proteinExistence type="predicted"/>
<dbReference type="EMBL" id="CP125967">
    <property type="protein sequence ID" value="WWO38283.1"/>
    <property type="molecule type" value="Genomic_DNA"/>
</dbReference>
<evidence type="ECO:0000256" key="1">
    <source>
        <dbReference type="ARBA" id="ARBA00022729"/>
    </source>
</evidence>
<name>A0ABZ2GB34_9GAMM</name>
<organism evidence="3 4">
    <name type="scientific">Pectobacterium cacticida</name>
    <dbReference type="NCBI Taxonomy" id="69221"/>
    <lineage>
        <taxon>Bacteria</taxon>
        <taxon>Pseudomonadati</taxon>
        <taxon>Pseudomonadota</taxon>
        <taxon>Gammaproteobacteria</taxon>
        <taxon>Enterobacterales</taxon>
        <taxon>Pectobacteriaceae</taxon>
        <taxon>Pectobacterium</taxon>
    </lineage>
</organism>
<accession>A0ABZ2GB34</accession>
<feature type="chain" id="PRO_5047353451" evidence="2">
    <location>
        <begin position="24"/>
        <end position="250"/>
    </location>
</feature>
<gene>
    <name evidence="3" type="ORF">QNA12_17590</name>
</gene>
<dbReference type="PROSITE" id="PS51257">
    <property type="entry name" value="PROKAR_LIPOPROTEIN"/>
    <property type="match status" value="1"/>
</dbReference>
<protein>
    <submittedName>
        <fullName evidence="3">Oligogalacturonate-specific porin KdgM family protein</fullName>
    </submittedName>
</protein>
<evidence type="ECO:0000313" key="3">
    <source>
        <dbReference type="EMBL" id="WWO38283.1"/>
    </source>
</evidence>
<dbReference type="InterPro" id="IPR009331">
    <property type="entry name" value="Oligogalacturonate-sp_porin"/>
</dbReference>